<dbReference type="GO" id="GO:0004515">
    <property type="term" value="F:nicotinate-nucleotide adenylyltransferase activity"/>
    <property type="evidence" value="ECO:0007669"/>
    <property type="project" value="UniProtKB-UniRule"/>
</dbReference>
<dbReference type="NCBIfam" id="TIGR00482">
    <property type="entry name" value="nicotinate (nicotinamide) nucleotide adenylyltransferase"/>
    <property type="match status" value="1"/>
</dbReference>
<dbReference type="Proteomes" id="UP000199163">
    <property type="component" value="Unassembled WGS sequence"/>
</dbReference>
<dbReference type="InterPro" id="IPR005248">
    <property type="entry name" value="NadD/NMNAT"/>
</dbReference>
<evidence type="ECO:0000256" key="9">
    <source>
        <dbReference type="ARBA" id="ARBA00048721"/>
    </source>
</evidence>
<evidence type="ECO:0000256" key="6">
    <source>
        <dbReference type="ARBA" id="ARBA00022741"/>
    </source>
</evidence>
<keyword evidence="4 10" id="KW-0808">Transferase</keyword>
<protein>
    <recommendedName>
        <fullName evidence="10">Probable nicotinate-nucleotide adenylyltransferase</fullName>
        <ecNumber evidence="10">2.7.7.18</ecNumber>
    </recommendedName>
    <alternativeName>
        <fullName evidence="10">Deamido-NAD(+) diphosphorylase</fullName>
    </alternativeName>
    <alternativeName>
        <fullName evidence="10">Deamido-NAD(+) pyrophosphorylase</fullName>
    </alternativeName>
    <alternativeName>
        <fullName evidence="10">Nicotinate mononucleotide adenylyltransferase</fullName>
        <shortName evidence="10">NaMN adenylyltransferase</shortName>
    </alternativeName>
</protein>
<dbReference type="AlphaFoldDB" id="A0A1G8CMZ7"/>
<dbReference type="EC" id="2.7.7.18" evidence="10"/>
<comment type="similarity">
    <text evidence="10">Belongs to the NadD family.</text>
</comment>
<evidence type="ECO:0000256" key="5">
    <source>
        <dbReference type="ARBA" id="ARBA00022695"/>
    </source>
</evidence>
<gene>
    <name evidence="10" type="primary">nadD</name>
    <name evidence="12" type="ORF">SAMN05192534_10616</name>
</gene>
<comment type="pathway">
    <text evidence="2 10">Cofactor biosynthesis; NAD(+) biosynthesis; deamido-NAD(+) from nicotinate D-ribonucleotide: step 1/1.</text>
</comment>
<dbReference type="InterPro" id="IPR004821">
    <property type="entry name" value="Cyt_trans-like"/>
</dbReference>
<keyword evidence="3 10" id="KW-0662">Pyridine nucleotide biosynthesis</keyword>
<evidence type="ECO:0000256" key="4">
    <source>
        <dbReference type="ARBA" id="ARBA00022679"/>
    </source>
</evidence>
<evidence type="ECO:0000256" key="10">
    <source>
        <dbReference type="HAMAP-Rule" id="MF_00244"/>
    </source>
</evidence>
<dbReference type="STRING" id="568899.SAMN05192534_10616"/>
<dbReference type="HAMAP" id="MF_00244">
    <property type="entry name" value="NaMN_adenylyltr"/>
    <property type="match status" value="1"/>
</dbReference>
<evidence type="ECO:0000256" key="8">
    <source>
        <dbReference type="ARBA" id="ARBA00023027"/>
    </source>
</evidence>
<evidence type="ECO:0000313" key="13">
    <source>
        <dbReference type="Proteomes" id="UP000199163"/>
    </source>
</evidence>
<name>A0A1G8CMZ7_9BACI</name>
<dbReference type="NCBIfam" id="NF000841">
    <property type="entry name" value="PRK00071.1-4"/>
    <property type="match status" value="1"/>
</dbReference>
<proteinExistence type="inferred from homology"/>
<accession>A0A1G8CMZ7</accession>
<organism evidence="12 13">
    <name type="scientific">Alteribacillus persepolensis</name>
    <dbReference type="NCBI Taxonomy" id="568899"/>
    <lineage>
        <taxon>Bacteria</taxon>
        <taxon>Bacillati</taxon>
        <taxon>Bacillota</taxon>
        <taxon>Bacilli</taxon>
        <taxon>Bacillales</taxon>
        <taxon>Bacillaceae</taxon>
        <taxon>Alteribacillus</taxon>
    </lineage>
</organism>
<dbReference type="RefSeq" id="WP_091272335.1">
    <property type="nucleotide sequence ID" value="NZ_FNDK01000006.1"/>
</dbReference>
<dbReference type="UniPathway" id="UPA00253">
    <property type="reaction ID" value="UER00332"/>
</dbReference>
<keyword evidence="7 10" id="KW-0067">ATP-binding</keyword>
<evidence type="ECO:0000313" key="12">
    <source>
        <dbReference type="EMBL" id="SDH46754.1"/>
    </source>
</evidence>
<dbReference type="NCBIfam" id="TIGR00125">
    <property type="entry name" value="cyt_tran_rel"/>
    <property type="match status" value="1"/>
</dbReference>
<dbReference type="CDD" id="cd02165">
    <property type="entry name" value="NMNAT"/>
    <property type="match status" value="1"/>
</dbReference>
<dbReference type="InterPro" id="IPR014729">
    <property type="entry name" value="Rossmann-like_a/b/a_fold"/>
</dbReference>
<keyword evidence="13" id="KW-1185">Reference proteome</keyword>
<dbReference type="PANTHER" id="PTHR39321:SF3">
    <property type="entry name" value="PHOSPHOPANTETHEINE ADENYLYLTRANSFERASE"/>
    <property type="match status" value="1"/>
</dbReference>
<dbReference type="Pfam" id="PF01467">
    <property type="entry name" value="CTP_transf_like"/>
    <property type="match status" value="1"/>
</dbReference>
<dbReference type="PANTHER" id="PTHR39321">
    <property type="entry name" value="NICOTINATE-NUCLEOTIDE ADENYLYLTRANSFERASE-RELATED"/>
    <property type="match status" value="1"/>
</dbReference>
<dbReference type="EMBL" id="FNDK01000006">
    <property type="protein sequence ID" value="SDH46754.1"/>
    <property type="molecule type" value="Genomic_DNA"/>
</dbReference>
<evidence type="ECO:0000256" key="2">
    <source>
        <dbReference type="ARBA" id="ARBA00005019"/>
    </source>
</evidence>
<sequence length="191" mass="22033">MTKIGLLGGTFNPPHTAHLVIAQEALMTLGLSEVWFIPVHTPPHKTREQMASPEERFIMTQKATQHNDKFNVSDIELTRKGPSYTIETVKTLKKQTTDTEFYFIIGGDMAEQLDRWKDIHELKSMVTFVIADRPGFSSHSAHRENESVHVHVPQMDISSTMIRKRYAAGKNIRYYVADEVWRFIKERDLYG</sequence>
<dbReference type="NCBIfam" id="NF000840">
    <property type="entry name" value="PRK00071.1-3"/>
    <property type="match status" value="1"/>
</dbReference>
<dbReference type="GO" id="GO:0009435">
    <property type="term" value="P:NAD+ biosynthetic process"/>
    <property type="evidence" value="ECO:0007669"/>
    <property type="project" value="UniProtKB-UniRule"/>
</dbReference>
<evidence type="ECO:0000256" key="1">
    <source>
        <dbReference type="ARBA" id="ARBA00002324"/>
    </source>
</evidence>
<keyword evidence="5 10" id="KW-0548">Nucleotidyltransferase</keyword>
<evidence type="ECO:0000259" key="11">
    <source>
        <dbReference type="Pfam" id="PF01467"/>
    </source>
</evidence>
<comment type="function">
    <text evidence="1 10">Catalyzes the reversible adenylation of nicotinate mononucleotide (NaMN) to nicotinic acid adenine dinucleotide (NaAD).</text>
</comment>
<keyword evidence="6 10" id="KW-0547">Nucleotide-binding</keyword>
<reference evidence="12 13" key="1">
    <citation type="submission" date="2016-10" db="EMBL/GenBank/DDBJ databases">
        <authorList>
            <person name="de Groot N.N."/>
        </authorList>
    </citation>
    <scope>NUCLEOTIDE SEQUENCE [LARGE SCALE GENOMIC DNA]</scope>
    <source>
        <strain evidence="12 13">DSM 21632</strain>
    </source>
</reference>
<keyword evidence="8 10" id="KW-0520">NAD</keyword>
<comment type="catalytic activity">
    <reaction evidence="9 10">
        <text>nicotinate beta-D-ribonucleotide + ATP + H(+) = deamido-NAD(+) + diphosphate</text>
        <dbReference type="Rhea" id="RHEA:22860"/>
        <dbReference type="ChEBI" id="CHEBI:15378"/>
        <dbReference type="ChEBI" id="CHEBI:30616"/>
        <dbReference type="ChEBI" id="CHEBI:33019"/>
        <dbReference type="ChEBI" id="CHEBI:57502"/>
        <dbReference type="ChEBI" id="CHEBI:58437"/>
        <dbReference type="EC" id="2.7.7.18"/>
    </reaction>
</comment>
<evidence type="ECO:0000256" key="7">
    <source>
        <dbReference type="ARBA" id="ARBA00022840"/>
    </source>
</evidence>
<dbReference type="Gene3D" id="3.40.50.620">
    <property type="entry name" value="HUPs"/>
    <property type="match status" value="1"/>
</dbReference>
<dbReference type="SUPFAM" id="SSF52374">
    <property type="entry name" value="Nucleotidylyl transferase"/>
    <property type="match status" value="1"/>
</dbReference>
<feature type="domain" description="Cytidyltransferase-like" evidence="11">
    <location>
        <begin position="6"/>
        <end position="165"/>
    </location>
</feature>
<dbReference type="GO" id="GO:0005524">
    <property type="term" value="F:ATP binding"/>
    <property type="evidence" value="ECO:0007669"/>
    <property type="project" value="UniProtKB-KW"/>
</dbReference>
<evidence type="ECO:0000256" key="3">
    <source>
        <dbReference type="ARBA" id="ARBA00022642"/>
    </source>
</evidence>
<dbReference type="OrthoDB" id="5295945at2"/>